<keyword evidence="2" id="KW-0472">Membrane</keyword>
<feature type="transmembrane region" description="Helical" evidence="2">
    <location>
        <begin position="593"/>
        <end position="614"/>
    </location>
</feature>
<evidence type="ECO:0000313" key="5">
    <source>
        <dbReference type="Proteomes" id="UP000507222"/>
    </source>
</evidence>
<evidence type="ECO:0000256" key="1">
    <source>
        <dbReference type="PROSITE-ProRule" id="PRU00023"/>
    </source>
</evidence>
<proteinExistence type="predicted"/>
<dbReference type="Pfam" id="PF12796">
    <property type="entry name" value="Ank_2"/>
    <property type="match status" value="4"/>
</dbReference>
<dbReference type="Gene3D" id="1.25.40.20">
    <property type="entry name" value="Ankyrin repeat-containing domain"/>
    <property type="match status" value="3"/>
</dbReference>
<feature type="repeat" description="ANK" evidence="1">
    <location>
        <begin position="183"/>
        <end position="215"/>
    </location>
</feature>
<feature type="repeat" description="ANK" evidence="1">
    <location>
        <begin position="437"/>
        <end position="460"/>
    </location>
</feature>
<dbReference type="Pfam" id="PF13962">
    <property type="entry name" value="PGG"/>
    <property type="match status" value="1"/>
</dbReference>
<evidence type="ECO:0000256" key="2">
    <source>
        <dbReference type="SAM" id="Phobius"/>
    </source>
</evidence>
<reference evidence="4 5" key="1">
    <citation type="submission" date="2020-05" db="EMBL/GenBank/DDBJ databases">
        <authorList>
            <person name="Campoy J."/>
            <person name="Schneeberger K."/>
            <person name="Spophaly S."/>
        </authorList>
    </citation>
    <scope>NUCLEOTIDE SEQUENCE [LARGE SCALE GENOMIC DNA]</scope>
    <source>
        <strain evidence="4">PruArmRojPasFocal</strain>
    </source>
</reference>
<dbReference type="PROSITE" id="PS50088">
    <property type="entry name" value="ANK_REPEAT"/>
    <property type="match status" value="3"/>
</dbReference>
<keyword evidence="2" id="KW-0812">Transmembrane</keyword>
<feature type="domain" description="PGG" evidence="3">
    <location>
        <begin position="535"/>
        <end position="645"/>
    </location>
</feature>
<dbReference type="SUPFAM" id="SSF48403">
    <property type="entry name" value="Ankyrin repeat"/>
    <property type="match status" value="2"/>
</dbReference>
<evidence type="ECO:0000259" key="3">
    <source>
        <dbReference type="Pfam" id="PF13962"/>
    </source>
</evidence>
<dbReference type="InterPro" id="IPR002110">
    <property type="entry name" value="Ankyrin_rpt"/>
</dbReference>
<dbReference type="PANTHER" id="PTHR24128">
    <property type="entry name" value="HOMEOBOX PROTEIN WARIAI"/>
    <property type="match status" value="1"/>
</dbReference>
<sequence length="699" mass="77814">MDPRLKRAAQAGDIDVMYTLIKEDAKLLDLNGVSFVDTPLHVAASEGHILFAMEIMRLKPSFARKSNQDGFSPIHLALQNGNTQMVLRLLDVDTGLIRVSGREGMTPLHCVAKEGNIELLLVFLSACPKSFEDVTIRNETALHIALKNGKVEAFELLVRWLTHACYEEVHQLEKRILNWKDDDGNTLLHIATVRNQPEEVQLLLNSKVDVNAKNSAGLTALDIIQHQSLLDSIRIRTMLCRVGAQEGASLPNVGFTHYLRKDQRLMKAAQEGDIDGFYALIQEDSCILERIDQVPFVHTPLHIAASAGHTHFALEMMRLKPQFTRKQNKEGFSALHLALKHGKTQTVLSVLSAYRDLVRVKGREGRTLLHCVAEIGNLDLLAEFLAACPESIIDLTNQKETALHIAAKNDKAGALEVLLGWIQHVDMDEVLQWTDVEGNTVLHIATARNQFQVVRLLIKRVDLNVKNLEGLTALDISLQGPVNNTEMINLLCRNGALGASSLPRVSSLADSLRKEMSLTEKWILQNHLSKFCMPNEKRNALLVVAVLIATATFQAVLNPPAGIQKGYSETPHDFKRNSAATNSSAEENVVSNFAFHSAAACVSFLAFNTMAFLTSISEIWFHLPQGLYFLIKLGLPLLFCYMLSLSLTAPVSSVTPFYVVLLFLSQLKAIVRVMFFKRSLELKLSLLKHCPSLHREMKS</sequence>
<protein>
    <recommendedName>
        <fullName evidence="3">PGG domain-containing protein</fullName>
    </recommendedName>
</protein>
<keyword evidence="1" id="KW-0040">ANK repeat</keyword>
<evidence type="ECO:0000313" key="4">
    <source>
        <dbReference type="EMBL" id="CAB4279413.1"/>
    </source>
</evidence>
<gene>
    <name evidence="4" type="ORF">CURHAP_LOCUS31668</name>
</gene>
<feature type="repeat" description="ANK" evidence="1">
    <location>
        <begin position="69"/>
        <end position="90"/>
    </location>
</feature>
<feature type="transmembrane region" description="Helical" evidence="2">
    <location>
        <begin position="540"/>
        <end position="557"/>
    </location>
</feature>
<keyword evidence="2" id="KW-1133">Transmembrane helix</keyword>
<dbReference type="InterPro" id="IPR026961">
    <property type="entry name" value="PGG_dom"/>
</dbReference>
<dbReference type="SMART" id="SM00248">
    <property type="entry name" value="ANK"/>
    <property type="match status" value="12"/>
</dbReference>
<dbReference type="Proteomes" id="UP000507222">
    <property type="component" value="Unassembled WGS sequence"/>
</dbReference>
<accession>A0A6J5UU51</accession>
<feature type="transmembrane region" description="Helical" evidence="2">
    <location>
        <begin position="657"/>
        <end position="675"/>
    </location>
</feature>
<dbReference type="AlphaFoldDB" id="A0A6J5UU51"/>
<dbReference type="PROSITE" id="PS50297">
    <property type="entry name" value="ANK_REP_REGION"/>
    <property type="match status" value="3"/>
</dbReference>
<dbReference type="InterPro" id="IPR036770">
    <property type="entry name" value="Ankyrin_rpt-contain_sf"/>
</dbReference>
<dbReference type="PANTHER" id="PTHR24128:SF24">
    <property type="entry name" value="ANKYRIN REPEAT PROTEIN"/>
    <property type="match status" value="1"/>
</dbReference>
<name>A0A6J5UU51_PRUAR</name>
<dbReference type="EMBL" id="CAEKDK010000005">
    <property type="protein sequence ID" value="CAB4279413.1"/>
    <property type="molecule type" value="Genomic_DNA"/>
</dbReference>
<feature type="transmembrane region" description="Helical" evidence="2">
    <location>
        <begin position="626"/>
        <end position="645"/>
    </location>
</feature>
<organism evidence="4 5">
    <name type="scientific">Prunus armeniaca</name>
    <name type="common">Apricot</name>
    <name type="synonym">Armeniaca vulgaris</name>
    <dbReference type="NCBI Taxonomy" id="36596"/>
    <lineage>
        <taxon>Eukaryota</taxon>
        <taxon>Viridiplantae</taxon>
        <taxon>Streptophyta</taxon>
        <taxon>Embryophyta</taxon>
        <taxon>Tracheophyta</taxon>
        <taxon>Spermatophyta</taxon>
        <taxon>Magnoliopsida</taxon>
        <taxon>eudicotyledons</taxon>
        <taxon>Gunneridae</taxon>
        <taxon>Pentapetalae</taxon>
        <taxon>rosids</taxon>
        <taxon>fabids</taxon>
        <taxon>Rosales</taxon>
        <taxon>Rosaceae</taxon>
        <taxon>Amygdaloideae</taxon>
        <taxon>Amygdaleae</taxon>
        <taxon>Prunus</taxon>
    </lineage>
</organism>
<dbReference type="Pfam" id="PF13857">
    <property type="entry name" value="Ank_5"/>
    <property type="match status" value="1"/>
</dbReference>